<evidence type="ECO:0000313" key="3">
    <source>
        <dbReference type="Ensembl" id="ENSGWIP00000051135.1"/>
    </source>
</evidence>
<feature type="region of interest" description="Disordered" evidence="1">
    <location>
        <begin position="15"/>
        <end position="57"/>
    </location>
</feature>
<dbReference type="Ensembl" id="ENSGWIT00000055213.1">
    <property type="protein sequence ID" value="ENSGWIP00000051135.1"/>
    <property type="gene ID" value="ENSGWIG00000024795.1"/>
</dbReference>
<evidence type="ECO:0000259" key="2">
    <source>
        <dbReference type="Pfam" id="PF13843"/>
    </source>
</evidence>
<proteinExistence type="predicted"/>
<reference evidence="3" key="2">
    <citation type="submission" date="2025-08" db="UniProtKB">
        <authorList>
            <consortium name="Ensembl"/>
        </authorList>
    </citation>
    <scope>IDENTIFICATION</scope>
</reference>
<dbReference type="Pfam" id="PF13843">
    <property type="entry name" value="DDE_Tnp_1_7"/>
    <property type="match status" value="1"/>
</dbReference>
<feature type="compositionally biased region" description="Basic and acidic residues" evidence="1">
    <location>
        <begin position="47"/>
        <end position="57"/>
    </location>
</feature>
<dbReference type="PANTHER" id="PTHR46599">
    <property type="entry name" value="PIGGYBAC TRANSPOSABLE ELEMENT-DERIVED PROTEIN 4"/>
    <property type="match status" value="1"/>
</dbReference>
<accession>A0A8C5HWW1</accession>
<dbReference type="InterPro" id="IPR029526">
    <property type="entry name" value="PGBD"/>
</dbReference>
<feature type="domain" description="PiggyBac transposable element-derived protein" evidence="2">
    <location>
        <begin position="113"/>
        <end position="415"/>
    </location>
</feature>
<dbReference type="Proteomes" id="UP000694680">
    <property type="component" value="Chromosome 5"/>
</dbReference>
<keyword evidence="4" id="KW-1185">Reference proteome</keyword>
<dbReference type="AlphaFoldDB" id="A0A8C5HWW1"/>
<evidence type="ECO:0000313" key="4">
    <source>
        <dbReference type="Proteomes" id="UP000694680"/>
    </source>
</evidence>
<name>A0A8C5HWW1_GOUWI</name>
<reference evidence="3" key="3">
    <citation type="submission" date="2025-09" db="UniProtKB">
        <authorList>
            <consortium name="Ensembl"/>
        </authorList>
    </citation>
    <scope>IDENTIFICATION</scope>
</reference>
<protein>
    <recommendedName>
        <fullName evidence="2">PiggyBac transposable element-derived protein domain-containing protein</fullName>
    </recommendedName>
</protein>
<organism evidence="3 4">
    <name type="scientific">Gouania willdenowi</name>
    <name type="common">Blunt-snouted clingfish</name>
    <name type="synonym">Lepadogaster willdenowi</name>
    <dbReference type="NCBI Taxonomy" id="441366"/>
    <lineage>
        <taxon>Eukaryota</taxon>
        <taxon>Metazoa</taxon>
        <taxon>Chordata</taxon>
        <taxon>Craniata</taxon>
        <taxon>Vertebrata</taxon>
        <taxon>Euteleostomi</taxon>
        <taxon>Actinopterygii</taxon>
        <taxon>Neopterygii</taxon>
        <taxon>Teleostei</taxon>
        <taxon>Neoteleostei</taxon>
        <taxon>Acanthomorphata</taxon>
        <taxon>Ovalentaria</taxon>
        <taxon>Blenniimorphae</taxon>
        <taxon>Blenniiformes</taxon>
        <taxon>Gobiesocoidei</taxon>
        <taxon>Gobiesocidae</taxon>
        <taxon>Gobiesocinae</taxon>
        <taxon>Gouania</taxon>
    </lineage>
</organism>
<dbReference type="PANTHER" id="PTHR46599:SF6">
    <property type="entry name" value="DUAL SPECIFICITY PHOSPHATASE 26"/>
    <property type="match status" value="1"/>
</dbReference>
<sequence>MSKVYSSQQALEMILNDTNPCDSDGEEISLHLSSDSEISSDEEDSPPSEKRGRLETHEWLTETAKDGTVWREEQVGRPLHHSPIEGHVTDGEPTALARRKVTSRLQSFFCFITLEMLRTIQEWTVQHALQTQHENWFMAIPELMAFIAILLLRGIVRLPSLHDAWSANLGPPLINRIMARNRFKDIMQHLRFDDKDTRGERVATDRFAAISDVWGSFVANCITSYNPGRHITIDEQLFPTKTRCCFLQYIATKPDKFGIKFWVACDLKSKYVCKIIPYLGKDPSRPPGERLSENVVMKLMEPFMDKGRTVTTHNFFTSLSLARRLHSRKTTLLGTVNKIRRELPDSAKKNLAREEFSTQVFSTSGATLTVYVPKRKKTVCLLSSVHSVVETEATRKKKPNTVTDYNSMKCGVDVMD</sequence>
<evidence type="ECO:0000256" key="1">
    <source>
        <dbReference type="SAM" id="MobiDB-lite"/>
    </source>
</evidence>
<reference evidence="3" key="1">
    <citation type="submission" date="2020-06" db="EMBL/GenBank/DDBJ databases">
        <authorList>
            <consortium name="Wellcome Sanger Institute Data Sharing"/>
        </authorList>
    </citation>
    <scope>NUCLEOTIDE SEQUENCE [LARGE SCALE GENOMIC DNA]</scope>
</reference>